<dbReference type="PANTHER" id="PTHR12224:SF0">
    <property type="entry name" value="BETA-1,4-MANNOSYL-GLYCOPROTEIN 4-BETA-N-ACETYLGLUCOSAMINYLTRANSFERASE"/>
    <property type="match status" value="1"/>
</dbReference>
<evidence type="ECO:0008006" key="3">
    <source>
        <dbReference type="Google" id="ProtNLM"/>
    </source>
</evidence>
<evidence type="ECO:0000256" key="1">
    <source>
        <dbReference type="SAM" id="SignalP"/>
    </source>
</evidence>
<sequence length="468" mass="53390">MGKIMITCVYLLVIALLARQMAFEKRINMDERTSLGSTMFAGSSVSFSSAKPGKGGLILSPKSSVPRTFKPPKVFQDIYDNMDSEDAEERCKRYGFTYESSPKRRIFFGALIADEPLDAARLHAAEAYDLYHTVAFVESNATFINTPRDIRYLPGTAANKELSSGIFGKNADVFVDFWYEAPHEKDAMVREGVQRHMIGQRWKAQGMRRDDIGIVADLDELFTRDFMLALQSCDYPPLMKEKKCKAPKYAANTLNFEALPSCMSMKRLNHPDLMMGECTEGIGDPTDRVVALREFKREFGNREIAFGLHPKRSGPFYSDVLKKFERYPLWGTQDYREVLGTIPLNVGEKFTAFHLHNFFDDMKTVRHKYATYGHGTGEIENVTLSRISASLDLTVRCVHGLGNYGVDNPRHRQRTLREPSPDLPVPVYFQDESYVKRRFEQVRDFVLEDEQIYGSGYEEVLRQQGKAS</sequence>
<dbReference type="GO" id="GO:0006044">
    <property type="term" value="P:N-acetylglucosamine metabolic process"/>
    <property type="evidence" value="ECO:0007669"/>
    <property type="project" value="TreeGrafter"/>
</dbReference>
<dbReference type="GO" id="GO:0016020">
    <property type="term" value="C:membrane"/>
    <property type="evidence" value="ECO:0007669"/>
    <property type="project" value="InterPro"/>
</dbReference>
<dbReference type="Pfam" id="PF04724">
    <property type="entry name" value="Glyco_transf_17"/>
    <property type="match status" value="1"/>
</dbReference>
<dbReference type="EMBL" id="HBFW01015003">
    <property type="protein sequence ID" value="CAD8938490.1"/>
    <property type="molecule type" value="Transcribed_RNA"/>
</dbReference>
<keyword evidence="1" id="KW-0732">Signal</keyword>
<feature type="chain" id="PRO_5031547145" description="Glycosyltransferase family 92 protein" evidence="1">
    <location>
        <begin position="23"/>
        <end position="468"/>
    </location>
</feature>
<accession>A0A7S1GMM2</accession>
<proteinExistence type="predicted"/>
<protein>
    <recommendedName>
        <fullName evidence="3">Glycosyltransferase family 92 protein</fullName>
    </recommendedName>
</protein>
<evidence type="ECO:0000313" key="2">
    <source>
        <dbReference type="EMBL" id="CAD8938490.1"/>
    </source>
</evidence>
<reference evidence="2" key="1">
    <citation type="submission" date="2021-01" db="EMBL/GenBank/DDBJ databases">
        <authorList>
            <person name="Corre E."/>
            <person name="Pelletier E."/>
            <person name="Niang G."/>
            <person name="Scheremetjew M."/>
            <person name="Finn R."/>
            <person name="Kale V."/>
            <person name="Holt S."/>
            <person name="Cochrane G."/>
            <person name="Meng A."/>
            <person name="Brown T."/>
            <person name="Cohen L."/>
        </authorList>
    </citation>
    <scope>NUCLEOTIDE SEQUENCE</scope>
    <source>
        <strain evidence="2">ECT3854</strain>
    </source>
</reference>
<dbReference type="PANTHER" id="PTHR12224">
    <property type="entry name" value="BETA-1,4-MANNOSYL-GLYCOPROTEIN BETA-1,4-N-ACETYLGLUCOSAMINYL-TRANSFERASE"/>
    <property type="match status" value="1"/>
</dbReference>
<organism evidence="2">
    <name type="scientific">Cyclophora tenuis</name>
    <name type="common">Marine diatom</name>
    <dbReference type="NCBI Taxonomy" id="216820"/>
    <lineage>
        <taxon>Eukaryota</taxon>
        <taxon>Sar</taxon>
        <taxon>Stramenopiles</taxon>
        <taxon>Ochrophyta</taxon>
        <taxon>Bacillariophyta</taxon>
        <taxon>Fragilariophyceae</taxon>
        <taxon>Fragilariophycidae</taxon>
        <taxon>Cyclophorales</taxon>
        <taxon>Cyclophoraceae</taxon>
        <taxon>Cyclophora</taxon>
    </lineage>
</organism>
<feature type="signal peptide" evidence="1">
    <location>
        <begin position="1"/>
        <end position="22"/>
    </location>
</feature>
<name>A0A7S1GMM2_CYCTE</name>
<dbReference type="InterPro" id="IPR006813">
    <property type="entry name" value="Glyco_trans_17"/>
</dbReference>
<dbReference type="GO" id="GO:0003830">
    <property type="term" value="F:beta-1,4-mannosylglycoprotein 4-beta-N-acetylglucosaminyltransferase activity"/>
    <property type="evidence" value="ECO:0007669"/>
    <property type="project" value="InterPro"/>
</dbReference>
<gene>
    <name evidence="2" type="ORF">CTEN0397_LOCUS9553</name>
</gene>
<dbReference type="AlphaFoldDB" id="A0A7S1GMM2"/>